<proteinExistence type="predicted"/>
<dbReference type="SUPFAM" id="SSF55729">
    <property type="entry name" value="Acyl-CoA N-acyltransferases (Nat)"/>
    <property type="match status" value="1"/>
</dbReference>
<protein>
    <recommendedName>
        <fullName evidence="1">N-acetyltransferase domain-containing protein</fullName>
    </recommendedName>
</protein>
<accession>A0ABQ1JUG5</accession>
<gene>
    <name evidence="2" type="ORF">GCM10011503_27610</name>
</gene>
<keyword evidence="3" id="KW-1185">Reference proteome</keyword>
<dbReference type="Proteomes" id="UP000628854">
    <property type="component" value="Unassembled WGS sequence"/>
</dbReference>
<dbReference type="InterPro" id="IPR016181">
    <property type="entry name" value="Acyl_CoA_acyltransferase"/>
</dbReference>
<evidence type="ECO:0000313" key="2">
    <source>
        <dbReference type="EMBL" id="GGB77320.1"/>
    </source>
</evidence>
<dbReference type="PROSITE" id="PS51186">
    <property type="entry name" value="GNAT"/>
    <property type="match status" value="1"/>
</dbReference>
<comment type="caution">
    <text evidence="2">The sequence shown here is derived from an EMBL/GenBank/DDBJ whole genome shotgun (WGS) entry which is preliminary data.</text>
</comment>
<dbReference type="EMBL" id="BMKF01000002">
    <property type="protein sequence ID" value="GGB77320.1"/>
    <property type="molecule type" value="Genomic_DNA"/>
</dbReference>
<sequence>MTFELRTHTADGDAIVLRPLVDADAPALQKAIDSFSNRSRYLRFFNGAPSVPPAVMRRLTEVDGILHLAWAAVDEKTGDIVGAVHAMRDEATDEIGEFALGLIDNWQGKGIARLLIALLASEAMSKGMTGFNANVLWENRKGRALMAALGARSLGSQSGVIQYRIGLDEVLGLFGDRAQDAALQSIMPAIHSGAVQAAAA</sequence>
<dbReference type="InterPro" id="IPR000182">
    <property type="entry name" value="GNAT_dom"/>
</dbReference>
<name>A0ABQ1JUG5_9PROT</name>
<dbReference type="Gene3D" id="3.40.630.30">
    <property type="match status" value="1"/>
</dbReference>
<dbReference type="RefSeq" id="WP_084391323.1">
    <property type="nucleotide sequence ID" value="NZ_BMKF01000002.1"/>
</dbReference>
<evidence type="ECO:0000259" key="1">
    <source>
        <dbReference type="PROSITE" id="PS51186"/>
    </source>
</evidence>
<dbReference type="Pfam" id="PF13302">
    <property type="entry name" value="Acetyltransf_3"/>
    <property type="match status" value="1"/>
</dbReference>
<organism evidence="2 3">
    <name type="scientific">Henriciella pelagia</name>
    <dbReference type="NCBI Taxonomy" id="1977912"/>
    <lineage>
        <taxon>Bacteria</taxon>
        <taxon>Pseudomonadati</taxon>
        <taxon>Pseudomonadota</taxon>
        <taxon>Alphaproteobacteria</taxon>
        <taxon>Hyphomonadales</taxon>
        <taxon>Hyphomonadaceae</taxon>
        <taxon>Henriciella</taxon>
    </lineage>
</organism>
<reference evidence="3" key="1">
    <citation type="journal article" date="2019" name="Int. J. Syst. Evol. Microbiol.">
        <title>The Global Catalogue of Microorganisms (GCM) 10K type strain sequencing project: providing services to taxonomists for standard genome sequencing and annotation.</title>
        <authorList>
            <consortium name="The Broad Institute Genomics Platform"/>
            <consortium name="The Broad Institute Genome Sequencing Center for Infectious Disease"/>
            <person name="Wu L."/>
            <person name="Ma J."/>
        </authorList>
    </citation>
    <scope>NUCLEOTIDE SEQUENCE [LARGE SCALE GENOMIC DNA]</scope>
    <source>
        <strain evidence="3">CGMCC 1.15928</strain>
    </source>
</reference>
<dbReference type="CDD" id="cd04301">
    <property type="entry name" value="NAT_SF"/>
    <property type="match status" value="1"/>
</dbReference>
<evidence type="ECO:0000313" key="3">
    <source>
        <dbReference type="Proteomes" id="UP000628854"/>
    </source>
</evidence>
<feature type="domain" description="N-acetyltransferase" evidence="1">
    <location>
        <begin position="15"/>
        <end position="176"/>
    </location>
</feature>